<protein>
    <recommendedName>
        <fullName evidence="2">Splicing factor 3B subunit 1 domain-containing protein</fullName>
    </recommendedName>
</protein>
<dbReference type="Pfam" id="PF08920">
    <property type="entry name" value="SF3b1"/>
    <property type="match status" value="1"/>
</dbReference>
<proteinExistence type="predicted"/>
<feature type="non-terminal residue" evidence="3">
    <location>
        <position position="1"/>
    </location>
</feature>
<feature type="domain" description="Splicing factor 3B subunit 1" evidence="2">
    <location>
        <begin position="3"/>
        <end position="164"/>
    </location>
</feature>
<evidence type="ECO:0000259" key="2">
    <source>
        <dbReference type="Pfam" id="PF08920"/>
    </source>
</evidence>
<dbReference type="GO" id="GO:0003729">
    <property type="term" value="F:mRNA binding"/>
    <property type="evidence" value="ECO:0007669"/>
    <property type="project" value="InterPro"/>
</dbReference>
<comment type="caution">
    <text evidence="3">The sequence shown here is derived from an EMBL/GenBank/DDBJ whole genome shotgun (WGS) entry which is preliminary data.</text>
</comment>
<feature type="non-terminal residue" evidence="3">
    <location>
        <position position="211"/>
    </location>
</feature>
<name>A0A3S5C2S7_9PLAT</name>
<feature type="region of interest" description="Disordered" evidence="1">
    <location>
        <begin position="1"/>
        <end position="54"/>
    </location>
</feature>
<feature type="compositionally biased region" description="Low complexity" evidence="1">
    <location>
        <begin position="16"/>
        <end position="52"/>
    </location>
</feature>
<dbReference type="OrthoDB" id="438939at2759"/>
<keyword evidence="4" id="KW-1185">Reference proteome</keyword>
<dbReference type="PANTHER" id="PTHR12097">
    <property type="entry name" value="SPLICING FACTOR 3B, SUBUNIT 1-RELATED"/>
    <property type="match status" value="1"/>
</dbReference>
<sequence length="211" mass="21987">IAVKRRSRWDETPLKSGAGATPGATPGGSTPSQTPRGFTPGGLTTPTMTPSGVMGMSLLTPSGTTPVGAKAMGMVTPALTGAAVTLPGSGVPMTPEQLQAYSWQKEIDDRNRPLTDEELDEILPPGYKIMPPPAGYVPLRTPTRRLVATPTPMVGTPMGFRIATPDVGTVAGLGQSSQGANAAAMGDMQPKDATLPMMRPDDLQYFDKLLQ</sequence>
<dbReference type="AlphaFoldDB" id="A0A3S5C2S7"/>
<dbReference type="GO" id="GO:0000245">
    <property type="term" value="P:spliceosomal complex assembly"/>
    <property type="evidence" value="ECO:0007669"/>
    <property type="project" value="InterPro"/>
</dbReference>
<evidence type="ECO:0000313" key="4">
    <source>
        <dbReference type="Proteomes" id="UP000784294"/>
    </source>
</evidence>
<gene>
    <name evidence="3" type="ORF">PXEA_LOCUS25005</name>
</gene>
<evidence type="ECO:0000313" key="3">
    <source>
        <dbReference type="EMBL" id="VEL31565.1"/>
    </source>
</evidence>
<dbReference type="InterPro" id="IPR038737">
    <property type="entry name" value="SF3b_su1-like"/>
</dbReference>
<accession>A0A3S5C2S7</accession>
<dbReference type="EMBL" id="CAAALY010124006">
    <property type="protein sequence ID" value="VEL31565.1"/>
    <property type="molecule type" value="Genomic_DNA"/>
</dbReference>
<dbReference type="InterPro" id="IPR015016">
    <property type="entry name" value="SF3b_su1"/>
</dbReference>
<reference evidence="3" key="1">
    <citation type="submission" date="2018-11" db="EMBL/GenBank/DDBJ databases">
        <authorList>
            <consortium name="Pathogen Informatics"/>
        </authorList>
    </citation>
    <scope>NUCLEOTIDE SEQUENCE</scope>
</reference>
<dbReference type="Proteomes" id="UP000784294">
    <property type="component" value="Unassembled WGS sequence"/>
</dbReference>
<organism evidence="3 4">
    <name type="scientific">Protopolystoma xenopodis</name>
    <dbReference type="NCBI Taxonomy" id="117903"/>
    <lineage>
        <taxon>Eukaryota</taxon>
        <taxon>Metazoa</taxon>
        <taxon>Spiralia</taxon>
        <taxon>Lophotrochozoa</taxon>
        <taxon>Platyhelminthes</taxon>
        <taxon>Monogenea</taxon>
        <taxon>Polyopisthocotylea</taxon>
        <taxon>Polystomatidea</taxon>
        <taxon>Polystomatidae</taxon>
        <taxon>Protopolystoma</taxon>
    </lineage>
</organism>
<evidence type="ECO:0000256" key="1">
    <source>
        <dbReference type="SAM" id="MobiDB-lite"/>
    </source>
</evidence>